<dbReference type="AlphaFoldDB" id="K9E200"/>
<evidence type="ECO:0000256" key="1">
    <source>
        <dbReference type="SAM" id="Phobius"/>
    </source>
</evidence>
<keyword evidence="3" id="KW-1185">Reference proteome</keyword>
<name>K9E200_9BACE</name>
<dbReference type="STRING" id="742727.HMPREF9447_03164"/>
<organism evidence="2 3">
    <name type="scientific">Bacteroides oleiciplenus YIT 12058</name>
    <dbReference type="NCBI Taxonomy" id="742727"/>
    <lineage>
        <taxon>Bacteria</taxon>
        <taxon>Pseudomonadati</taxon>
        <taxon>Bacteroidota</taxon>
        <taxon>Bacteroidia</taxon>
        <taxon>Bacteroidales</taxon>
        <taxon>Bacteroidaceae</taxon>
        <taxon>Bacteroides</taxon>
    </lineage>
</organism>
<gene>
    <name evidence="2" type="ORF">HMPREF9447_03164</name>
</gene>
<feature type="transmembrane region" description="Helical" evidence="1">
    <location>
        <begin position="16"/>
        <end position="38"/>
    </location>
</feature>
<evidence type="ECO:0000313" key="2">
    <source>
        <dbReference type="EMBL" id="EKU89726.1"/>
    </source>
</evidence>
<dbReference type="HOGENOM" id="CLU_3004593_0_0_10"/>
<protein>
    <submittedName>
        <fullName evidence="2">Uncharacterized protein</fullName>
    </submittedName>
</protein>
<reference evidence="2 3" key="1">
    <citation type="submission" date="2012-09" db="EMBL/GenBank/DDBJ databases">
        <title>The Genome Sequence of Bacteroides oleiciplenus YIT 12058.</title>
        <authorList>
            <consortium name="The Broad Institute Genome Sequencing Platform"/>
            <person name="Earl A."/>
            <person name="Ward D."/>
            <person name="Feldgarden M."/>
            <person name="Gevers D."/>
            <person name="Morotomi M."/>
            <person name="Walker B."/>
            <person name="Young S.K."/>
            <person name="Zeng Q."/>
            <person name="Gargeya S."/>
            <person name="Fitzgerald M."/>
            <person name="Haas B."/>
            <person name="Abouelleil A."/>
            <person name="Alvarado L."/>
            <person name="Arachchi H.M."/>
            <person name="Berlin A.M."/>
            <person name="Chapman S.B."/>
            <person name="Goldberg J."/>
            <person name="Griggs A."/>
            <person name="Gujja S."/>
            <person name="Hansen M."/>
            <person name="Howarth C."/>
            <person name="Imamovic A."/>
            <person name="Larimer J."/>
            <person name="McCowen C."/>
            <person name="Montmayeur A."/>
            <person name="Murphy C."/>
            <person name="Neiman D."/>
            <person name="Pearson M."/>
            <person name="Priest M."/>
            <person name="Roberts A."/>
            <person name="Saif S."/>
            <person name="Shea T."/>
            <person name="Sisk P."/>
            <person name="Sykes S."/>
            <person name="Wortman J."/>
            <person name="Nusbaum C."/>
            <person name="Birren B."/>
        </authorList>
    </citation>
    <scope>NUCLEOTIDE SEQUENCE [LARGE SCALE GENOMIC DNA]</scope>
    <source>
        <strain evidence="2 3">YIT 12058</strain>
    </source>
</reference>
<comment type="caution">
    <text evidence="2">The sequence shown here is derived from an EMBL/GenBank/DDBJ whole genome shotgun (WGS) entry which is preliminary data.</text>
</comment>
<keyword evidence="1" id="KW-1133">Transmembrane helix</keyword>
<evidence type="ECO:0000313" key="3">
    <source>
        <dbReference type="Proteomes" id="UP000009872"/>
    </source>
</evidence>
<sequence>MSVKHENKNLSSASELYLLLTFSLPTPYLLPTFSLSINKEKVGSRYDRIVVQIGSR</sequence>
<accession>K9E200</accession>
<dbReference type="Proteomes" id="UP000009872">
    <property type="component" value="Unassembled WGS sequence"/>
</dbReference>
<keyword evidence="1" id="KW-0472">Membrane</keyword>
<keyword evidence="1" id="KW-0812">Transmembrane</keyword>
<dbReference type="EMBL" id="ADLF01000013">
    <property type="protein sequence ID" value="EKU89726.1"/>
    <property type="molecule type" value="Genomic_DNA"/>
</dbReference>
<proteinExistence type="predicted"/>